<dbReference type="Pfam" id="PF00118">
    <property type="entry name" value="Cpn60_TCP1"/>
    <property type="match status" value="1"/>
</dbReference>
<dbReference type="SUPFAM" id="SSF54849">
    <property type="entry name" value="GroEL-intermediate domain like"/>
    <property type="match status" value="1"/>
</dbReference>
<dbReference type="PRINTS" id="PR00304">
    <property type="entry name" value="TCOMPLEXTCP1"/>
</dbReference>
<name>A0A7S4KYU0_9EUKA</name>
<dbReference type="GO" id="GO:0005737">
    <property type="term" value="C:cytoplasm"/>
    <property type="evidence" value="ECO:0007669"/>
    <property type="project" value="UniProtKB-SubCell"/>
</dbReference>
<dbReference type="GO" id="GO:0051082">
    <property type="term" value="F:unfolded protein binding"/>
    <property type="evidence" value="ECO:0007669"/>
    <property type="project" value="InterPro"/>
</dbReference>
<dbReference type="InterPro" id="IPR002194">
    <property type="entry name" value="Chaperonin_TCP-1_CS"/>
</dbReference>
<gene>
    <name evidence="11" type="ORF">NAES01612_LOCUS13060</name>
</gene>
<dbReference type="Gene3D" id="1.10.560.10">
    <property type="entry name" value="GroEL-like equatorial domain"/>
    <property type="match status" value="1"/>
</dbReference>
<dbReference type="GO" id="GO:0140662">
    <property type="term" value="F:ATP-dependent protein folding chaperone"/>
    <property type="evidence" value="ECO:0007669"/>
    <property type="project" value="InterPro"/>
</dbReference>
<dbReference type="NCBIfam" id="NF041083">
    <property type="entry name" value="thermosome_beta"/>
    <property type="match status" value="1"/>
</dbReference>
<evidence type="ECO:0000256" key="5">
    <source>
        <dbReference type="ARBA" id="ARBA00022741"/>
    </source>
</evidence>
<dbReference type="NCBIfam" id="NF041082">
    <property type="entry name" value="thermosome_alpha"/>
    <property type="match status" value="1"/>
</dbReference>
<dbReference type="EMBL" id="HBKR01020010">
    <property type="protein sequence ID" value="CAE2309188.1"/>
    <property type="molecule type" value="Transcribed_RNA"/>
</dbReference>
<proteinExistence type="inferred from homology"/>
<dbReference type="PROSITE" id="PS00750">
    <property type="entry name" value="TCP1_1"/>
    <property type="match status" value="1"/>
</dbReference>
<keyword evidence="5 9" id="KW-0547">Nucleotide-binding</keyword>
<evidence type="ECO:0000256" key="6">
    <source>
        <dbReference type="ARBA" id="ARBA00022840"/>
    </source>
</evidence>
<dbReference type="InterPro" id="IPR027409">
    <property type="entry name" value="GroEL-like_apical_dom_sf"/>
</dbReference>
<evidence type="ECO:0000256" key="8">
    <source>
        <dbReference type="ARBA" id="ARBA00024677"/>
    </source>
</evidence>
<dbReference type="CDD" id="cd03338">
    <property type="entry name" value="TCP1_delta"/>
    <property type="match status" value="1"/>
</dbReference>
<dbReference type="InterPro" id="IPR002423">
    <property type="entry name" value="Cpn60/GroEL/TCP-1"/>
</dbReference>
<organism evidence="11">
    <name type="scientific">Paramoeba aestuarina</name>
    <dbReference type="NCBI Taxonomy" id="180227"/>
    <lineage>
        <taxon>Eukaryota</taxon>
        <taxon>Amoebozoa</taxon>
        <taxon>Discosea</taxon>
        <taxon>Flabellinia</taxon>
        <taxon>Dactylopodida</taxon>
        <taxon>Paramoebidae</taxon>
        <taxon>Paramoeba</taxon>
    </lineage>
</organism>
<evidence type="ECO:0000256" key="3">
    <source>
        <dbReference type="ARBA" id="ARBA00016107"/>
    </source>
</evidence>
<keyword evidence="7 9" id="KW-0143">Chaperone</keyword>
<keyword evidence="4" id="KW-0963">Cytoplasm</keyword>
<dbReference type="GO" id="GO:0016887">
    <property type="term" value="F:ATP hydrolysis activity"/>
    <property type="evidence" value="ECO:0007669"/>
    <property type="project" value="InterPro"/>
</dbReference>
<dbReference type="Gene3D" id="3.30.260.10">
    <property type="entry name" value="TCP-1-like chaperonin intermediate domain"/>
    <property type="match status" value="1"/>
</dbReference>
<dbReference type="InterPro" id="IPR053374">
    <property type="entry name" value="TCP-1_chaperonin"/>
</dbReference>
<dbReference type="NCBIfam" id="TIGR02342">
    <property type="entry name" value="chap_CCT_delta"/>
    <property type="match status" value="1"/>
</dbReference>
<comment type="function">
    <text evidence="8">Molecular chaperone; assists the folding of proteins upon ATP hydrolysis. Known to play a role, in vitro, in the folding of actin and tubulin.</text>
</comment>
<dbReference type="Gene3D" id="3.50.7.10">
    <property type="entry name" value="GroEL"/>
    <property type="match status" value="1"/>
</dbReference>
<protein>
    <recommendedName>
        <fullName evidence="3 10">T-complex protein 1 subunit delta</fullName>
    </recommendedName>
</protein>
<evidence type="ECO:0000256" key="1">
    <source>
        <dbReference type="ARBA" id="ARBA00004496"/>
    </source>
</evidence>
<evidence type="ECO:0000256" key="9">
    <source>
        <dbReference type="RuleBase" id="RU004187"/>
    </source>
</evidence>
<dbReference type="InterPro" id="IPR027410">
    <property type="entry name" value="TCP-1-like_intermed_sf"/>
</dbReference>
<accession>A0A7S4KYU0</accession>
<dbReference type="GO" id="GO:0005524">
    <property type="term" value="F:ATP binding"/>
    <property type="evidence" value="ECO:0007669"/>
    <property type="project" value="UniProtKB-KW"/>
</dbReference>
<evidence type="ECO:0000256" key="4">
    <source>
        <dbReference type="ARBA" id="ARBA00022490"/>
    </source>
</evidence>
<comment type="similarity">
    <text evidence="2 9">Belongs to the TCP-1 chaperonin family.</text>
</comment>
<keyword evidence="6 9" id="KW-0067">ATP-binding</keyword>
<dbReference type="AlphaFoldDB" id="A0A7S4KYU0"/>
<dbReference type="PROSITE" id="PS00751">
    <property type="entry name" value="TCP1_2"/>
    <property type="match status" value="1"/>
</dbReference>
<comment type="subcellular location">
    <subcellularLocation>
        <location evidence="1">Cytoplasm</location>
    </subcellularLocation>
</comment>
<evidence type="ECO:0000256" key="7">
    <source>
        <dbReference type="ARBA" id="ARBA00023186"/>
    </source>
</evidence>
<dbReference type="InterPro" id="IPR017998">
    <property type="entry name" value="Chaperone_TCP-1"/>
</dbReference>
<dbReference type="PANTHER" id="PTHR11353">
    <property type="entry name" value="CHAPERONIN"/>
    <property type="match status" value="1"/>
</dbReference>
<evidence type="ECO:0000256" key="10">
    <source>
        <dbReference type="RuleBase" id="RU004192"/>
    </source>
</evidence>
<reference evidence="11" key="1">
    <citation type="submission" date="2021-01" db="EMBL/GenBank/DDBJ databases">
        <authorList>
            <person name="Corre E."/>
            <person name="Pelletier E."/>
            <person name="Niang G."/>
            <person name="Scheremetjew M."/>
            <person name="Finn R."/>
            <person name="Kale V."/>
            <person name="Holt S."/>
            <person name="Cochrane G."/>
            <person name="Meng A."/>
            <person name="Brown T."/>
            <person name="Cohen L."/>
        </authorList>
    </citation>
    <scope>NUCLEOTIDE SEQUENCE</scope>
    <source>
        <strain evidence="11">SoJaBio B1-5/56/2</strain>
    </source>
</reference>
<dbReference type="InterPro" id="IPR027413">
    <property type="entry name" value="GROEL-like_equatorial_sf"/>
</dbReference>
<dbReference type="InterPro" id="IPR054827">
    <property type="entry name" value="thermosome_alpha"/>
</dbReference>
<dbReference type="InterPro" id="IPR012717">
    <property type="entry name" value="Chap_CCT_delta"/>
</dbReference>
<dbReference type="SUPFAM" id="SSF52029">
    <property type="entry name" value="GroEL apical domain-like"/>
    <property type="match status" value="1"/>
</dbReference>
<evidence type="ECO:0000256" key="2">
    <source>
        <dbReference type="ARBA" id="ARBA00008020"/>
    </source>
</evidence>
<sequence>MSNESKQEKEKQTDVRMSNIFAAKSIADCVRTSLGPRGMDKMIQTGTGELIVSNDGATILKTLDVTHPCAKMLVDLSKAQDVDAGDGTTSVVILCGSLLKSCEELLHKGIHPTQIIEGFRHASKLATDHLQSTLAIPVAIDGDKAPLVRAAITSLSSKVVSSNSEVLAPMAVDAIRSIRKLSGEVDLRDIRIVKALGGTVDDTELLENGTVFRQKASTSAGGPKKIVGAKIALVQFQISPPKTDMESSVTVSDYTQIDRAMKEERKYILDICRKIQKSGCNVLLLQKSILRDAVTTLSLDILAKMNIMVVTDIERAEVPFIAKCFGLLPISHIDHLSPEKLGHADLVSQETSFDGSIIRVNGIRRPDGASSNTATVLVRGGNQYIIDETERSFHDALCVVRSIAKKGALIPGGSAAEIEVALHVSEKSRDASGVIGYCMRAFADAFEIIPYTLAENAGLNPIAMVTQLRQAHREGRKSYGIDVRRGEIADMVAQDVVQPFLVTLSAIRLATECVSMILKIDDIVVTK</sequence>
<dbReference type="SUPFAM" id="SSF48592">
    <property type="entry name" value="GroEL equatorial domain-like"/>
    <property type="match status" value="1"/>
</dbReference>
<dbReference type="FunFam" id="3.50.7.10:FF:000010">
    <property type="entry name" value="T-complex protein 1 subunit delta"/>
    <property type="match status" value="1"/>
</dbReference>
<evidence type="ECO:0000313" key="11">
    <source>
        <dbReference type="EMBL" id="CAE2309188.1"/>
    </source>
</evidence>
<dbReference type="PROSITE" id="PS00995">
    <property type="entry name" value="TCP1_3"/>
    <property type="match status" value="1"/>
</dbReference>